<evidence type="ECO:0000313" key="2">
    <source>
        <dbReference type="Proteomes" id="UP000298138"/>
    </source>
</evidence>
<evidence type="ECO:0008006" key="3">
    <source>
        <dbReference type="Google" id="ProtNLM"/>
    </source>
</evidence>
<evidence type="ECO:0000313" key="1">
    <source>
        <dbReference type="EMBL" id="TGZ80781.1"/>
    </source>
</evidence>
<sequence>YWPPQSPVLNPIKNVCDSMEDYLGQKYERASTLEVLERQLYEAYEAVSTDKVKEFIYSMPFRLQQVIERGGGKTDW</sequence>
<reference evidence="1 2" key="1">
    <citation type="submission" date="2019-04" db="EMBL/GenBank/DDBJ databases">
        <title>Comparative genomics and transcriptomics to analyze fruiting body development in filamentous ascomycetes.</title>
        <authorList>
            <consortium name="DOE Joint Genome Institute"/>
            <person name="Lutkenhaus R."/>
            <person name="Traeger S."/>
            <person name="Breuer J."/>
            <person name="Kuo A."/>
            <person name="Lipzen A."/>
            <person name="Pangilinan J."/>
            <person name="Dilworth D."/>
            <person name="Sandor L."/>
            <person name="Poggeler S."/>
            <person name="Barry K."/>
            <person name="Grigoriev I.V."/>
            <person name="Nowrousian M."/>
        </authorList>
    </citation>
    <scope>NUCLEOTIDE SEQUENCE [LARGE SCALE GENOMIC DNA]</scope>
    <source>
        <strain evidence="1 2">CBS 389.68</strain>
    </source>
</reference>
<organism evidence="1 2">
    <name type="scientific">Ascodesmis nigricans</name>
    <dbReference type="NCBI Taxonomy" id="341454"/>
    <lineage>
        <taxon>Eukaryota</taxon>
        <taxon>Fungi</taxon>
        <taxon>Dikarya</taxon>
        <taxon>Ascomycota</taxon>
        <taxon>Pezizomycotina</taxon>
        <taxon>Pezizomycetes</taxon>
        <taxon>Pezizales</taxon>
        <taxon>Ascodesmidaceae</taxon>
        <taxon>Ascodesmis</taxon>
    </lineage>
</organism>
<dbReference type="InterPro" id="IPR036397">
    <property type="entry name" value="RNaseH_sf"/>
</dbReference>
<dbReference type="InParanoid" id="A0A4S2MW09"/>
<protein>
    <recommendedName>
        <fullName evidence="3">Tc1-like transposase DDE domain-containing protein</fullName>
    </recommendedName>
</protein>
<accession>A0A4S2MW09</accession>
<dbReference type="GO" id="GO:0003676">
    <property type="term" value="F:nucleic acid binding"/>
    <property type="evidence" value="ECO:0007669"/>
    <property type="project" value="InterPro"/>
</dbReference>
<feature type="non-terminal residue" evidence="1">
    <location>
        <position position="1"/>
    </location>
</feature>
<proteinExistence type="predicted"/>
<gene>
    <name evidence="1" type="ORF">EX30DRAFT_306948</name>
</gene>
<dbReference type="Gene3D" id="3.30.420.10">
    <property type="entry name" value="Ribonuclease H-like superfamily/Ribonuclease H"/>
    <property type="match status" value="1"/>
</dbReference>
<dbReference type="AlphaFoldDB" id="A0A4S2MW09"/>
<dbReference type="EMBL" id="ML220122">
    <property type="protein sequence ID" value="TGZ80781.1"/>
    <property type="molecule type" value="Genomic_DNA"/>
</dbReference>
<dbReference type="Proteomes" id="UP000298138">
    <property type="component" value="Unassembled WGS sequence"/>
</dbReference>
<dbReference type="OrthoDB" id="2442720at2759"/>
<keyword evidence="2" id="KW-1185">Reference proteome</keyword>
<name>A0A4S2MW09_9PEZI</name>